<evidence type="ECO:0000313" key="1">
    <source>
        <dbReference type="EMBL" id="SDQ67010.1"/>
    </source>
</evidence>
<dbReference type="RefSeq" id="WP_074631985.1">
    <property type="nucleotide sequence ID" value="NZ_FNKY01000001.1"/>
</dbReference>
<keyword evidence="2" id="KW-1185">Reference proteome</keyword>
<reference evidence="1 2" key="1">
    <citation type="submission" date="2016-10" db="EMBL/GenBank/DDBJ databases">
        <authorList>
            <person name="Varghese N."/>
            <person name="Submissions S."/>
        </authorList>
    </citation>
    <scope>NUCLEOTIDE SEQUENCE [LARGE SCALE GENOMIC DNA]</scope>
    <source>
        <strain evidence="1 2">Nl1</strain>
    </source>
</reference>
<organism evidence="1 2">
    <name type="scientific">Nitrosospira multiformis</name>
    <dbReference type="NCBI Taxonomy" id="1231"/>
    <lineage>
        <taxon>Bacteria</taxon>
        <taxon>Pseudomonadati</taxon>
        <taxon>Pseudomonadota</taxon>
        <taxon>Betaproteobacteria</taxon>
        <taxon>Nitrosomonadales</taxon>
        <taxon>Nitrosomonadaceae</taxon>
        <taxon>Nitrosospira</taxon>
    </lineage>
</organism>
<proteinExistence type="predicted"/>
<name>A0ABY0TDK0_9PROT</name>
<gene>
    <name evidence="1" type="ORF">SAMN05216402_1781</name>
</gene>
<protein>
    <recommendedName>
        <fullName evidence="3">HEPN AbiU2-like domain-containing protein</fullName>
    </recommendedName>
</protein>
<dbReference type="EMBL" id="FNKY01000001">
    <property type="protein sequence ID" value="SDQ67010.1"/>
    <property type="molecule type" value="Genomic_DNA"/>
</dbReference>
<accession>A0ABY0TDK0</accession>
<dbReference type="Proteomes" id="UP000183471">
    <property type="component" value="Unassembled WGS sequence"/>
</dbReference>
<sequence>MKFKIGDTTDTALCIVLKHEFLRCEDSFNDFAESAKIMIMQGENRRIAYKTYNAYARFIHHLYEFMIGAIARDRQNTEKLPSEMADKYIASHTQRNLTNRREAILNGTAGAWENHISFYPEKVPDTFAEEFRKFRNKVSAHVNYERSDLSLSDFYEKNHKYLGLLYFDVKSWWGRLENEFPDLKEITSFSVLIKDTPLSKLQV</sequence>
<evidence type="ECO:0008006" key="3">
    <source>
        <dbReference type="Google" id="ProtNLM"/>
    </source>
</evidence>
<evidence type="ECO:0000313" key="2">
    <source>
        <dbReference type="Proteomes" id="UP000183471"/>
    </source>
</evidence>
<comment type="caution">
    <text evidence="1">The sequence shown here is derived from an EMBL/GenBank/DDBJ whole genome shotgun (WGS) entry which is preliminary data.</text>
</comment>